<dbReference type="EMBL" id="DUTP01000003">
    <property type="protein sequence ID" value="HHX99344.1"/>
    <property type="molecule type" value="Genomic_DNA"/>
</dbReference>
<reference evidence="1 2" key="1">
    <citation type="journal article" date="2020" name="Biotechnol. Biofuels">
        <title>New insights from the biogas microbiome by comprehensive genome-resolved metagenomics of nearly 1600 species originating from multiple anaerobic digesters.</title>
        <authorList>
            <person name="Campanaro S."/>
            <person name="Treu L."/>
            <person name="Rodriguez-R L.M."/>
            <person name="Kovalovszki A."/>
            <person name="Ziels R.M."/>
            <person name="Maus I."/>
            <person name="Zhu X."/>
            <person name="Kougias P.G."/>
            <person name="Basile A."/>
            <person name="Luo G."/>
            <person name="Schluter A."/>
            <person name="Konstantinidis K.T."/>
            <person name="Angelidaki I."/>
        </authorList>
    </citation>
    <scope>NUCLEOTIDE SEQUENCE [LARGE SCALE GENOMIC DNA]</scope>
    <source>
        <strain evidence="1">AS05jafATM_89</strain>
    </source>
</reference>
<protein>
    <submittedName>
        <fullName evidence="1">Uncharacterized protein</fullName>
    </submittedName>
</protein>
<name>A0A832Q7T5_9BACT</name>
<comment type="caution">
    <text evidence="1">The sequence shown here is derived from an EMBL/GenBank/DDBJ whole genome shotgun (WGS) entry which is preliminary data.</text>
</comment>
<accession>A0A832Q7T5</accession>
<evidence type="ECO:0000313" key="1">
    <source>
        <dbReference type="EMBL" id="HHX99344.1"/>
    </source>
</evidence>
<dbReference type="Proteomes" id="UP000576550">
    <property type="component" value="Unassembled WGS sequence"/>
</dbReference>
<evidence type="ECO:0000313" key="2">
    <source>
        <dbReference type="Proteomes" id="UP000576550"/>
    </source>
</evidence>
<organism evidence="1 2">
    <name type="scientific">Candidatus Dojkabacteria bacterium</name>
    <dbReference type="NCBI Taxonomy" id="2099670"/>
    <lineage>
        <taxon>Bacteria</taxon>
        <taxon>Candidatus Dojkabacteria</taxon>
    </lineage>
</organism>
<gene>
    <name evidence="1" type="ORF">GX533_01510</name>
</gene>
<proteinExistence type="predicted"/>
<sequence length="227" mass="25696">MTEKYVQDSFPGFFDDQVKESQAEVQKEYTVQVSEQEYIPEFSSTQDFYESPKGLRVQHNPYSRNYLALLEKNPLGDIVQKPGFLPILKEQIECVRAIGGNSLDYTKPIPTAGEFAKEGNSFVGLYRNGFRGGIPGGDGEIFRANTECHLIQTSFDERGRKTIKVIKLSMPSYGAKEVDSMFFVTIGKQSKAKSNSELQKRIMEFEENPRSAKPGTLHTLFQELENL</sequence>
<dbReference type="AlphaFoldDB" id="A0A832Q7T5"/>